<dbReference type="SUPFAM" id="SSF51905">
    <property type="entry name" value="FAD/NAD(P)-binding domain"/>
    <property type="match status" value="1"/>
</dbReference>
<gene>
    <name evidence="7" type="ORF">J3R30DRAFT_3399648</name>
</gene>
<evidence type="ECO:0000259" key="6">
    <source>
        <dbReference type="Pfam" id="PF01494"/>
    </source>
</evidence>
<dbReference type="Proteomes" id="UP001150266">
    <property type="component" value="Unassembled WGS sequence"/>
</dbReference>
<evidence type="ECO:0000313" key="8">
    <source>
        <dbReference type="Proteomes" id="UP001150266"/>
    </source>
</evidence>
<evidence type="ECO:0000256" key="4">
    <source>
        <dbReference type="ARBA" id="ARBA00023002"/>
    </source>
</evidence>
<dbReference type="GO" id="GO:0071949">
    <property type="term" value="F:FAD binding"/>
    <property type="evidence" value="ECO:0007669"/>
    <property type="project" value="InterPro"/>
</dbReference>
<keyword evidence="4" id="KW-0560">Oxidoreductase</keyword>
<keyword evidence="3" id="KW-0274">FAD</keyword>
<dbReference type="PANTHER" id="PTHR13789:SF309">
    <property type="entry name" value="PUTATIVE (AFU_ORTHOLOGUE AFUA_6G14510)-RELATED"/>
    <property type="match status" value="1"/>
</dbReference>
<dbReference type="Pfam" id="PF01494">
    <property type="entry name" value="FAD_binding_3"/>
    <property type="match status" value="1"/>
</dbReference>
<protein>
    <recommendedName>
        <fullName evidence="6">FAD-binding domain-containing protein</fullName>
    </recommendedName>
</protein>
<organism evidence="7 8">
    <name type="scientific">Lentinula aciculospora</name>
    <dbReference type="NCBI Taxonomy" id="153920"/>
    <lineage>
        <taxon>Eukaryota</taxon>
        <taxon>Fungi</taxon>
        <taxon>Dikarya</taxon>
        <taxon>Basidiomycota</taxon>
        <taxon>Agaricomycotina</taxon>
        <taxon>Agaricomycetes</taxon>
        <taxon>Agaricomycetidae</taxon>
        <taxon>Agaricales</taxon>
        <taxon>Marasmiineae</taxon>
        <taxon>Omphalotaceae</taxon>
        <taxon>Lentinula</taxon>
    </lineage>
</organism>
<sequence>MSAPSTNALNFVVTGGGITGLTCAYLLKRTGHNVIILEKSSRSEEIACEDGGVRVPPNMMRLLQELPGMEEMLKTKATKCAGILFHQCSGVEGKEDEPAKLVGKMDFAQEIMNDLGCDFYFIPHKDLHEYLRTLCISSGVHIRYEFEVVEVQTSGPSEGIPRVLSKSGEQVTGDIVIGADGKNSAVRKVLLAEQDEDEEIDSTTAGSDKSALSPIQAIVGATLSIPISVLKSDPELESLLQGENHWMVYMGDGTSIAMARYGPELYLLDLTYGQPPLPGDEDEEWLSSGTPVQKVLNKAREYDARVKKLITLAKTSHWNIQTVYDLQRYVSKFNQVVVIGDAAHSTYINGTQNTDLYMSTHSCRAAAFEDAFTLSRLFSRFSSSQQSKTSTSFLLSSYQQIQQKRTQAMERSEMSTMLLLAIPPGSEREGRNNGFRLTLHLDGADDATLERVWAGYVAQFNYDARDAVDEWWMTWARPARLLIIFTVYPPISLSSSTSDNPDDLSAILINIHSP</sequence>
<dbReference type="AlphaFoldDB" id="A0A9W9ATK8"/>
<evidence type="ECO:0000256" key="1">
    <source>
        <dbReference type="ARBA" id="ARBA00007992"/>
    </source>
</evidence>
<keyword evidence="5" id="KW-0503">Monooxygenase</keyword>
<dbReference type="InterPro" id="IPR002938">
    <property type="entry name" value="FAD-bd"/>
</dbReference>
<dbReference type="PANTHER" id="PTHR13789">
    <property type="entry name" value="MONOOXYGENASE"/>
    <property type="match status" value="1"/>
</dbReference>
<feature type="domain" description="FAD-binding" evidence="6">
    <location>
        <begin position="12"/>
        <end position="346"/>
    </location>
</feature>
<name>A0A9W9ATK8_9AGAR</name>
<dbReference type="GO" id="GO:0004497">
    <property type="term" value="F:monooxygenase activity"/>
    <property type="evidence" value="ECO:0007669"/>
    <property type="project" value="UniProtKB-KW"/>
</dbReference>
<keyword evidence="8" id="KW-1185">Reference proteome</keyword>
<dbReference type="InterPro" id="IPR050493">
    <property type="entry name" value="FAD-dep_Monooxygenase_BioMet"/>
</dbReference>
<dbReference type="InterPro" id="IPR036188">
    <property type="entry name" value="FAD/NAD-bd_sf"/>
</dbReference>
<dbReference type="Gene3D" id="3.50.50.60">
    <property type="entry name" value="FAD/NAD(P)-binding domain"/>
    <property type="match status" value="1"/>
</dbReference>
<reference evidence="7" key="1">
    <citation type="submission" date="2022-08" db="EMBL/GenBank/DDBJ databases">
        <title>A Global Phylogenomic Analysis of the Shiitake Genus Lentinula.</title>
        <authorList>
            <consortium name="DOE Joint Genome Institute"/>
            <person name="Sierra-Patev S."/>
            <person name="Min B."/>
            <person name="Naranjo-Ortiz M."/>
            <person name="Looney B."/>
            <person name="Konkel Z."/>
            <person name="Slot J.C."/>
            <person name="Sakamoto Y."/>
            <person name="Steenwyk J.L."/>
            <person name="Rokas A."/>
            <person name="Carro J."/>
            <person name="Camarero S."/>
            <person name="Ferreira P."/>
            <person name="Molpeceres G."/>
            <person name="Ruiz-Duenas F.J."/>
            <person name="Serrano A."/>
            <person name="Henrissat B."/>
            <person name="Drula E."/>
            <person name="Hughes K.W."/>
            <person name="Mata J.L."/>
            <person name="Ishikawa N.K."/>
            <person name="Vargas-Isla R."/>
            <person name="Ushijima S."/>
            <person name="Smith C.A."/>
            <person name="Ahrendt S."/>
            <person name="Andreopoulos W."/>
            <person name="He G."/>
            <person name="Labutti K."/>
            <person name="Lipzen A."/>
            <person name="Ng V."/>
            <person name="Riley R."/>
            <person name="Sandor L."/>
            <person name="Barry K."/>
            <person name="Martinez A.T."/>
            <person name="Xiao Y."/>
            <person name="Gibbons J.G."/>
            <person name="Terashima K."/>
            <person name="Grigoriev I.V."/>
            <person name="Hibbett D.S."/>
        </authorList>
    </citation>
    <scope>NUCLEOTIDE SEQUENCE</scope>
    <source>
        <strain evidence="7">JLM2183</strain>
    </source>
</reference>
<accession>A0A9W9ATK8</accession>
<evidence type="ECO:0000256" key="5">
    <source>
        <dbReference type="ARBA" id="ARBA00023033"/>
    </source>
</evidence>
<dbReference type="PRINTS" id="PR00420">
    <property type="entry name" value="RNGMNOXGNASE"/>
</dbReference>
<evidence type="ECO:0000256" key="3">
    <source>
        <dbReference type="ARBA" id="ARBA00022827"/>
    </source>
</evidence>
<evidence type="ECO:0000256" key="2">
    <source>
        <dbReference type="ARBA" id="ARBA00022630"/>
    </source>
</evidence>
<keyword evidence="2" id="KW-0285">Flavoprotein</keyword>
<comment type="caution">
    <text evidence="7">The sequence shown here is derived from an EMBL/GenBank/DDBJ whole genome shotgun (WGS) entry which is preliminary data.</text>
</comment>
<comment type="similarity">
    <text evidence="1">Belongs to the paxM FAD-dependent monooxygenase family.</text>
</comment>
<dbReference type="EMBL" id="JAOTPV010000001">
    <property type="protein sequence ID" value="KAJ4490258.1"/>
    <property type="molecule type" value="Genomic_DNA"/>
</dbReference>
<dbReference type="OrthoDB" id="5428495at2759"/>
<evidence type="ECO:0000313" key="7">
    <source>
        <dbReference type="EMBL" id="KAJ4490258.1"/>
    </source>
</evidence>
<proteinExistence type="inferred from homology"/>